<feature type="domain" description="Putative restriction endonuclease" evidence="1">
    <location>
        <begin position="12"/>
        <end position="178"/>
    </location>
</feature>
<reference evidence="3" key="1">
    <citation type="submission" date="2016-10" db="EMBL/GenBank/DDBJ databases">
        <authorList>
            <person name="Varghese N."/>
            <person name="Submissions S."/>
        </authorList>
    </citation>
    <scope>NUCLEOTIDE SEQUENCE [LARGE SCALE GENOMIC DNA]</scope>
    <source>
        <strain evidence="3">DSM 5463</strain>
    </source>
</reference>
<name>A0A1H5XF56_9CLOT</name>
<gene>
    <name evidence="2" type="ORF">SAMN05660865_01737</name>
</gene>
<evidence type="ECO:0000313" key="3">
    <source>
        <dbReference type="Proteomes" id="UP000242850"/>
    </source>
</evidence>
<keyword evidence="3" id="KW-1185">Reference proteome</keyword>
<dbReference type="Gene3D" id="3.90.1570.10">
    <property type="entry name" value="tt1808, chain A"/>
    <property type="match status" value="1"/>
</dbReference>
<dbReference type="InterPro" id="IPR011335">
    <property type="entry name" value="Restrct_endonuc-II-like"/>
</dbReference>
<evidence type="ECO:0000313" key="2">
    <source>
        <dbReference type="EMBL" id="SEG10105.1"/>
    </source>
</evidence>
<dbReference type="AlphaFoldDB" id="A0A1H5XF56"/>
<dbReference type="GO" id="GO:0004519">
    <property type="term" value="F:endonuclease activity"/>
    <property type="evidence" value="ECO:0007669"/>
    <property type="project" value="UniProtKB-KW"/>
</dbReference>
<dbReference type="Proteomes" id="UP000242850">
    <property type="component" value="Unassembled WGS sequence"/>
</dbReference>
<protein>
    <submittedName>
        <fullName evidence="2">Endonuclease, Uma2 family (Restriction endonuclease fold)</fullName>
    </submittedName>
</protein>
<organism evidence="2 3">
    <name type="scientific">Caloramator fervidus</name>
    <dbReference type="NCBI Taxonomy" id="29344"/>
    <lineage>
        <taxon>Bacteria</taxon>
        <taxon>Bacillati</taxon>
        <taxon>Bacillota</taxon>
        <taxon>Clostridia</taxon>
        <taxon>Eubacteriales</taxon>
        <taxon>Clostridiaceae</taxon>
        <taxon>Caloramator</taxon>
    </lineage>
</organism>
<keyword evidence="2" id="KW-0378">Hydrolase</keyword>
<dbReference type="RefSeq" id="WP_103896646.1">
    <property type="nucleotide sequence ID" value="NZ_FNUK01000029.1"/>
</dbReference>
<dbReference type="EMBL" id="FNUK01000029">
    <property type="protein sequence ID" value="SEG10105.1"/>
    <property type="molecule type" value="Genomic_DNA"/>
</dbReference>
<dbReference type="InterPro" id="IPR012296">
    <property type="entry name" value="Nuclease_put_TT1808"/>
</dbReference>
<keyword evidence="2" id="KW-0540">Nuclease</keyword>
<sequence length="195" mass="22295">MPLTAFNPFTFKDYLNLPDNTNIQVIDGVPYNMSPSPSRIHQKLIVELVTIINNHLKANKLPCEVYSSPLDVIFINEGEDIYSSKNIVQPDLFVVCDKSKLTDKGIVGSPDFIIEIVSPSSAAIDYVKKLNLYNQFKVKEYWIINPNTFKILVYKLQENNEYAEPEQFTFDDKLKIESLNLIIDFKTLKEGVINA</sequence>
<dbReference type="OrthoDB" id="9808428at2"/>
<accession>A0A1H5XF56</accession>
<dbReference type="Pfam" id="PF05685">
    <property type="entry name" value="Uma2"/>
    <property type="match status" value="1"/>
</dbReference>
<dbReference type="CDD" id="cd06260">
    <property type="entry name" value="DUF820-like"/>
    <property type="match status" value="1"/>
</dbReference>
<keyword evidence="2" id="KW-0255">Endonuclease</keyword>
<dbReference type="InterPro" id="IPR008538">
    <property type="entry name" value="Uma2"/>
</dbReference>
<evidence type="ECO:0000259" key="1">
    <source>
        <dbReference type="Pfam" id="PF05685"/>
    </source>
</evidence>
<proteinExistence type="predicted"/>
<dbReference type="SUPFAM" id="SSF52980">
    <property type="entry name" value="Restriction endonuclease-like"/>
    <property type="match status" value="1"/>
</dbReference>
<dbReference type="PANTHER" id="PTHR36558">
    <property type="entry name" value="GLR1098 PROTEIN"/>
    <property type="match status" value="1"/>
</dbReference>
<dbReference type="PANTHER" id="PTHR36558:SF1">
    <property type="entry name" value="RESTRICTION ENDONUCLEASE DOMAIN-CONTAINING PROTEIN-RELATED"/>
    <property type="match status" value="1"/>
</dbReference>